<dbReference type="SUPFAM" id="SSF54995">
    <property type="entry name" value="Ribosomal protein S6"/>
    <property type="match status" value="1"/>
</dbReference>
<feature type="compositionally biased region" description="Acidic residues" evidence="2">
    <location>
        <begin position="138"/>
        <end position="148"/>
    </location>
</feature>
<dbReference type="HAMAP" id="MF_00360">
    <property type="entry name" value="Ribosomal_bS6"/>
    <property type="match status" value="1"/>
</dbReference>
<feature type="region of interest" description="Disordered" evidence="2">
    <location>
        <begin position="95"/>
        <end position="159"/>
    </location>
</feature>
<protein>
    <recommendedName>
        <fullName evidence="4">30S ribosomal protein S6</fullName>
    </recommendedName>
</protein>
<dbReference type="InterPro" id="IPR020814">
    <property type="entry name" value="Ribosomal_S6_plastid/chlpt"/>
</dbReference>
<proteinExistence type="inferred from homology"/>
<dbReference type="Pfam" id="PF01250">
    <property type="entry name" value="Ribosomal_S6"/>
    <property type="match status" value="1"/>
</dbReference>
<name>A0A381RR18_9ZZZZ</name>
<reference evidence="3" key="1">
    <citation type="submission" date="2018-05" db="EMBL/GenBank/DDBJ databases">
        <authorList>
            <person name="Lanie J.A."/>
            <person name="Ng W.-L."/>
            <person name="Kazmierczak K.M."/>
            <person name="Andrzejewski T.M."/>
            <person name="Davidsen T.M."/>
            <person name="Wayne K.J."/>
            <person name="Tettelin H."/>
            <person name="Glass J.I."/>
            <person name="Rusch D."/>
            <person name="Podicherti R."/>
            <person name="Tsui H.-C.T."/>
            <person name="Winkler M.E."/>
        </authorList>
    </citation>
    <scope>NUCLEOTIDE SEQUENCE</scope>
</reference>
<organism evidence="3">
    <name type="scientific">marine metagenome</name>
    <dbReference type="NCBI Taxonomy" id="408172"/>
    <lineage>
        <taxon>unclassified sequences</taxon>
        <taxon>metagenomes</taxon>
        <taxon>ecological metagenomes</taxon>
    </lineage>
</organism>
<evidence type="ECO:0000256" key="2">
    <source>
        <dbReference type="SAM" id="MobiDB-lite"/>
    </source>
</evidence>
<dbReference type="NCBIfam" id="TIGR00166">
    <property type="entry name" value="S6"/>
    <property type="match status" value="1"/>
</dbReference>
<accession>A0A381RR18</accession>
<dbReference type="GO" id="GO:0003735">
    <property type="term" value="F:structural constituent of ribosome"/>
    <property type="evidence" value="ECO:0007669"/>
    <property type="project" value="InterPro"/>
</dbReference>
<feature type="compositionally biased region" description="Basic and acidic residues" evidence="2">
    <location>
        <begin position="149"/>
        <end position="159"/>
    </location>
</feature>
<evidence type="ECO:0000313" key="3">
    <source>
        <dbReference type="EMBL" id="SUZ94315.1"/>
    </source>
</evidence>
<dbReference type="GO" id="GO:0019843">
    <property type="term" value="F:rRNA binding"/>
    <property type="evidence" value="ECO:0007669"/>
    <property type="project" value="InterPro"/>
</dbReference>
<gene>
    <name evidence="3" type="ORF">METZ01_LOCUS47169</name>
</gene>
<comment type="similarity">
    <text evidence="1">Belongs to the bacterial ribosomal protein bS6 family.</text>
</comment>
<dbReference type="GO" id="GO:0005840">
    <property type="term" value="C:ribosome"/>
    <property type="evidence" value="ECO:0007669"/>
    <property type="project" value="InterPro"/>
</dbReference>
<dbReference type="GO" id="GO:0006412">
    <property type="term" value="P:translation"/>
    <property type="evidence" value="ECO:0007669"/>
    <property type="project" value="InterPro"/>
</dbReference>
<dbReference type="InterPro" id="IPR014717">
    <property type="entry name" value="Transl_elong_EF1B/ribsomal_bS6"/>
</dbReference>
<dbReference type="CDD" id="cd00473">
    <property type="entry name" value="bS6"/>
    <property type="match status" value="1"/>
</dbReference>
<dbReference type="Gene3D" id="3.30.70.60">
    <property type="match status" value="1"/>
</dbReference>
<dbReference type="AlphaFoldDB" id="A0A381RR18"/>
<evidence type="ECO:0000256" key="1">
    <source>
        <dbReference type="ARBA" id="ARBA00009512"/>
    </source>
</evidence>
<dbReference type="EMBL" id="UINC01002223">
    <property type="protein sequence ID" value="SUZ94315.1"/>
    <property type="molecule type" value="Genomic_DNA"/>
</dbReference>
<dbReference type="InterPro" id="IPR035980">
    <property type="entry name" value="Ribosomal_bS6_sf"/>
</dbReference>
<feature type="compositionally biased region" description="Basic and acidic residues" evidence="2">
    <location>
        <begin position="128"/>
        <end position="137"/>
    </location>
</feature>
<sequence>MRFYETLYIVNPNFESDKLMGCQKEIEAELGKTKSKIINHRIWSKKRLAYPIDKQKYGTYILLQFEGGDLGKMVDFDTWMKLNNQVLRHMTTALNSEPEVYVEEEQKEKMKSVSEPSDDLPAGENDSESSKEEGLKEAEDEITEEIEQEDKALEEKEEK</sequence>
<dbReference type="InterPro" id="IPR000529">
    <property type="entry name" value="Ribosomal_bS6"/>
</dbReference>
<evidence type="ECO:0008006" key="4">
    <source>
        <dbReference type="Google" id="ProtNLM"/>
    </source>
</evidence>